<dbReference type="Gene3D" id="1.10.150.340">
    <property type="entry name" value="Pyrimidine 5'-nucleotidase (UMPH-1), N-terminal domain"/>
    <property type="match status" value="1"/>
</dbReference>
<protein>
    <recommendedName>
        <fullName evidence="3 9">5'-nucleotidase</fullName>
        <ecNumber evidence="3 9">3.1.3.5</ecNumber>
    </recommendedName>
</protein>
<dbReference type="GeneID" id="106670934"/>
<dbReference type="Proteomes" id="UP000494040">
    <property type="component" value="Unassembled WGS sequence"/>
</dbReference>
<comment type="similarity">
    <text evidence="2 9">Belongs to the pyrimidine 5'-nucleotidase family.</text>
</comment>
<keyword evidence="8 9" id="KW-0546">Nucleotide metabolism</keyword>
<dbReference type="GO" id="GO:0009117">
    <property type="term" value="P:nucleotide metabolic process"/>
    <property type="evidence" value="ECO:0007669"/>
    <property type="project" value="UniProtKB-KW"/>
</dbReference>
<accession>A0A8I6TGU6</accession>
<dbReference type="InterPro" id="IPR006434">
    <property type="entry name" value="Pyrimidine_nucleotidase_eu"/>
</dbReference>
<dbReference type="NCBIfam" id="TIGR01544">
    <property type="entry name" value="HAD-SF-IE"/>
    <property type="match status" value="1"/>
</dbReference>
<dbReference type="EC" id="3.1.3.5" evidence="3 9"/>
<dbReference type="KEGG" id="clec:106670934"/>
<dbReference type="RefSeq" id="XP_014257102.1">
    <property type="nucleotide sequence ID" value="XM_014401616.2"/>
</dbReference>
<dbReference type="OrthoDB" id="10014216at2759"/>
<dbReference type="GO" id="GO:0005737">
    <property type="term" value="C:cytoplasm"/>
    <property type="evidence" value="ECO:0007669"/>
    <property type="project" value="UniProtKB-SubCell"/>
</dbReference>
<evidence type="ECO:0000256" key="3">
    <source>
        <dbReference type="ARBA" id="ARBA00012643"/>
    </source>
</evidence>
<dbReference type="OMA" id="GPERMQI"/>
<comment type="catalytic activity">
    <reaction evidence="1 9">
        <text>a ribonucleoside 5'-phosphate + H2O = a ribonucleoside + phosphate</text>
        <dbReference type="Rhea" id="RHEA:12484"/>
        <dbReference type="ChEBI" id="CHEBI:15377"/>
        <dbReference type="ChEBI" id="CHEBI:18254"/>
        <dbReference type="ChEBI" id="CHEBI:43474"/>
        <dbReference type="ChEBI" id="CHEBI:58043"/>
        <dbReference type="EC" id="3.1.3.5"/>
    </reaction>
</comment>
<keyword evidence="11" id="KW-1185">Reference proteome</keyword>
<dbReference type="EnsemblMetazoa" id="XM_014401616.2">
    <property type="protein sequence ID" value="XP_014257102.1"/>
    <property type="gene ID" value="LOC106670934"/>
</dbReference>
<evidence type="ECO:0000313" key="11">
    <source>
        <dbReference type="Proteomes" id="UP000494040"/>
    </source>
</evidence>
<dbReference type="GO" id="GO:0000166">
    <property type="term" value="F:nucleotide binding"/>
    <property type="evidence" value="ECO:0007669"/>
    <property type="project" value="UniProtKB-KW"/>
</dbReference>
<evidence type="ECO:0000313" key="10">
    <source>
        <dbReference type="EnsemblMetazoa" id="XP_014257102.1"/>
    </source>
</evidence>
<evidence type="ECO:0000256" key="7">
    <source>
        <dbReference type="ARBA" id="ARBA00022842"/>
    </source>
</evidence>
<keyword evidence="5 9" id="KW-0547">Nucleotide-binding</keyword>
<evidence type="ECO:0000256" key="5">
    <source>
        <dbReference type="ARBA" id="ARBA00022741"/>
    </source>
</evidence>
<dbReference type="Gene3D" id="3.40.50.1000">
    <property type="entry name" value="HAD superfamily/HAD-like"/>
    <property type="match status" value="1"/>
</dbReference>
<keyword evidence="6 9" id="KW-0378">Hydrolase</keyword>
<evidence type="ECO:0000256" key="1">
    <source>
        <dbReference type="ARBA" id="ARBA00000815"/>
    </source>
</evidence>
<dbReference type="PANTHER" id="PTHR13045:SF0">
    <property type="entry name" value="7-METHYLGUANOSINE PHOSPHATE-SPECIFIC 5'-NUCLEOTIDASE"/>
    <property type="match status" value="1"/>
</dbReference>
<keyword evidence="7" id="KW-0460">Magnesium</keyword>
<evidence type="ECO:0000256" key="4">
    <source>
        <dbReference type="ARBA" id="ARBA00022723"/>
    </source>
</evidence>
<dbReference type="GO" id="GO:0000287">
    <property type="term" value="F:magnesium ion binding"/>
    <property type="evidence" value="ECO:0007669"/>
    <property type="project" value="InterPro"/>
</dbReference>
<reference evidence="10" key="1">
    <citation type="submission" date="2022-01" db="UniProtKB">
        <authorList>
            <consortium name="EnsemblMetazoa"/>
        </authorList>
    </citation>
    <scope>IDENTIFICATION</scope>
</reference>
<evidence type="ECO:0000256" key="9">
    <source>
        <dbReference type="RuleBase" id="RU361276"/>
    </source>
</evidence>
<dbReference type="SFLD" id="SFLDS00003">
    <property type="entry name" value="Haloacid_Dehalogenase"/>
    <property type="match status" value="1"/>
</dbReference>
<evidence type="ECO:0000256" key="2">
    <source>
        <dbReference type="ARBA" id="ARBA00008389"/>
    </source>
</evidence>
<dbReference type="InterPro" id="IPR036412">
    <property type="entry name" value="HAD-like_sf"/>
</dbReference>
<proteinExistence type="inferred from homology"/>
<comment type="subcellular location">
    <subcellularLocation>
        <location evidence="9">Cytoplasm</location>
    </subcellularLocation>
</comment>
<dbReference type="SUPFAM" id="SSF56784">
    <property type="entry name" value="HAD-like"/>
    <property type="match status" value="1"/>
</dbReference>
<evidence type="ECO:0000256" key="6">
    <source>
        <dbReference type="ARBA" id="ARBA00022801"/>
    </source>
</evidence>
<dbReference type="AlphaFoldDB" id="A0A8I6TGU6"/>
<dbReference type="GO" id="GO:0008253">
    <property type="term" value="F:5'-nucleotidase activity"/>
    <property type="evidence" value="ECO:0007669"/>
    <property type="project" value="UniProtKB-EC"/>
</dbReference>
<name>A0A8I6TGU6_CIMLE</name>
<dbReference type="SFLD" id="SFLDG01128">
    <property type="entry name" value="C1.4:_5'-Nucleotidase_Like"/>
    <property type="match status" value="1"/>
</dbReference>
<sequence>MDSFMPELTASHVKMKDKNLVIEKIQNIINGGVEKLQIITDFDRTLSKHHHNGVLSMTSNNIYKLIPTLPREFITGTEQLYTKYRAIEENPQMSLEDKLPFMEDWWRLSFQLFIGLPFNQGDINQAVRDSKIVLRTGTDLAFKNLNKSKIPVLVFSAGLGNVVSTILNEYNLSFDNVKVISNFFQVENEKIVGLQGGLIHVFNKNQHAIEYTTYFQDLKDRINAIVMGDSLGDANMSDGLQGNGYILKIGFLSSHIDEYLPQYLEKFDIVLLDDQTMDLFNALIEKIVSARGLN</sequence>
<keyword evidence="9" id="KW-0963">Cytoplasm</keyword>
<keyword evidence="4" id="KW-0479">Metal-binding</keyword>
<dbReference type="InterPro" id="IPR023214">
    <property type="entry name" value="HAD_sf"/>
</dbReference>
<evidence type="ECO:0000256" key="8">
    <source>
        <dbReference type="ARBA" id="ARBA00023080"/>
    </source>
</evidence>
<organism evidence="10 11">
    <name type="scientific">Cimex lectularius</name>
    <name type="common">Bed bug</name>
    <name type="synonym">Acanthia lectularia</name>
    <dbReference type="NCBI Taxonomy" id="79782"/>
    <lineage>
        <taxon>Eukaryota</taxon>
        <taxon>Metazoa</taxon>
        <taxon>Ecdysozoa</taxon>
        <taxon>Arthropoda</taxon>
        <taxon>Hexapoda</taxon>
        <taxon>Insecta</taxon>
        <taxon>Pterygota</taxon>
        <taxon>Neoptera</taxon>
        <taxon>Paraneoptera</taxon>
        <taxon>Hemiptera</taxon>
        <taxon>Heteroptera</taxon>
        <taxon>Panheteroptera</taxon>
        <taxon>Cimicomorpha</taxon>
        <taxon>Cimicidae</taxon>
        <taxon>Cimex</taxon>
    </lineage>
</organism>
<dbReference type="Pfam" id="PF05822">
    <property type="entry name" value="UMPH-1"/>
    <property type="match status" value="1"/>
</dbReference>
<dbReference type="PANTHER" id="PTHR13045">
    <property type="entry name" value="5'-NUCLEOTIDASE"/>
    <property type="match status" value="1"/>
</dbReference>